<dbReference type="AlphaFoldDB" id="A0A430FBC7"/>
<comment type="caution">
    <text evidence="1">The sequence shown here is derived from an EMBL/GenBank/DDBJ whole genome shotgun (WGS) entry which is preliminary data.</text>
</comment>
<accession>A0A430FBC7</accession>
<sequence>MQHLSDNGVAIDETQRQELKNLGYYHGYKGYRFAGMAKNRFPLTDFAQVIALNDFDMSLKSLAYPEIMFVETALKNYTLEAVLADAGSESFDQVYMQSLTAYRAHRGTSDYKPALLQRMRLRNEIDALMAQRYKSSVPVIQHFLDEDKAIPIWALFEVMTLGTFGTFYKCLDARVKAAIVSELGLPSNYDSATVLGNIIFALKDFRNAIAHNGVVMDVRFKQARVNRDIGKMLAGDTGMIGVDFGEITDYMALLAYLMTKLQAPEHNRLAFLDGYVSLLDSYQQKLPQPIFSRLVHTGARQKLQSIRTFASL</sequence>
<dbReference type="EMBL" id="QXGJ01000010">
    <property type="protein sequence ID" value="RSX50133.1"/>
    <property type="molecule type" value="Genomic_DNA"/>
</dbReference>
<dbReference type="Pfam" id="PF07751">
    <property type="entry name" value="Abi_2"/>
    <property type="match status" value="1"/>
</dbReference>
<proteinExistence type="predicted"/>
<evidence type="ECO:0000313" key="2">
    <source>
        <dbReference type="Proteomes" id="UP000288607"/>
    </source>
</evidence>
<reference evidence="1 2" key="1">
    <citation type="submission" date="2018-09" db="EMBL/GenBank/DDBJ databases">
        <title>Characterization of the phylogenetic diversity of five novel species belonging to the genus Bifidobacterium.</title>
        <authorList>
            <person name="Lugli G.A."/>
            <person name="Duranti S."/>
            <person name="Milani C."/>
        </authorList>
    </citation>
    <scope>NUCLEOTIDE SEQUENCE [LARGE SCALE GENOMIC DNA]</scope>
    <source>
        <strain evidence="1 2">2028B</strain>
    </source>
</reference>
<organism evidence="1 2">
    <name type="scientific">Bifidobacterium callimiconis</name>
    <dbReference type="NCBI Taxonomy" id="2306973"/>
    <lineage>
        <taxon>Bacteria</taxon>
        <taxon>Bacillati</taxon>
        <taxon>Actinomycetota</taxon>
        <taxon>Actinomycetes</taxon>
        <taxon>Bifidobacteriales</taxon>
        <taxon>Bifidobacteriaceae</taxon>
        <taxon>Bifidobacterium</taxon>
    </lineage>
</organism>
<name>A0A430FBC7_9BIFI</name>
<evidence type="ECO:0000313" key="1">
    <source>
        <dbReference type="EMBL" id="RSX50133.1"/>
    </source>
</evidence>
<protein>
    <submittedName>
        <fullName evidence="1">Abi-like protein</fullName>
    </submittedName>
</protein>
<dbReference type="InterPro" id="IPR011664">
    <property type="entry name" value="Abi_system_AbiD/AbiF-like"/>
</dbReference>
<dbReference type="Proteomes" id="UP000288607">
    <property type="component" value="Unassembled WGS sequence"/>
</dbReference>
<gene>
    <name evidence="1" type="ORF">D2E23_1855</name>
</gene>
<keyword evidence="2" id="KW-1185">Reference proteome</keyword>